<name>A0A382W4Z8_9ZZZZ</name>
<dbReference type="InterPro" id="IPR012334">
    <property type="entry name" value="Pectin_lyas_fold"/>
</dbReference>
<protein>
    <recommendedName>
        <fullName evidence="2">Right handed beta helix domain-containing protein</fullName>
    </recommendedName>
</protein>
<organism evidence="3">
    <name type="scientific">marine metagenome</name>
    <dbReference type="NCBI Taxonomy" id="408172"/>
    <lineage>
        <taxon>unclassified sequences</taxon>
        <taxon>metagenomes</taxon>
        <taxon>ecological metagenomes</taxon>
    </lineage>
</organism>
<feature type="region of interest" description="Disordered" evidence="1">
    <location>
        <begin position="257"/>
        <end position="280"/>
    </location>
</feature>
<gene>
    <name evidence="3" type="ORF">METZ01_LOCUS406673</name>
</gene>
<evidence type="ECO:0000259" key="2">
    <source>
        <dbReference type="Pfam" id="PF13229"/>
    </source>
</evidence>
<evidence type="ECO:0000313" key="3">
    <source>
        <dbReference type="EMBL" id="SVD53819.1"/>
    </source>
</evidence>
<dbReference type="Gene3D" id="2.160.20.10">
    <property type="entry name" value="Single-stranded right-handed beta-helix, Pectin lyase-like"/>
    <property type="match status" value="1"/>
</dbReference>
<feature type="compositionally biased region" description="Polar residues" evidence="1">
    <location>
        <begin position="261"/>
        <end position="280"/>
    </location>
</feature>
<feature type="non-terminal residue" evidence="3">
    <location>
        <position position="1"/>
    </location>
</feature>
<reference evidence="3" key="1">
    <citation type="submission" date="2018-05" db="EMBL/GenBank/DDBJ databases">
        <authorList>
            <person name="Lanie J.A."/>
            <person name="Ng W.-L."/>
            <person name="Kazmierczak K.M."/>
            <person name="Andrzejewski T.M."/>
            <person name="Davidsen T.M."/>
            <person name="Wayne K.J."/>
            <person name="Tettelin H."/>
            <person name="Glass J.I."/>
            <person name="Rusch D."/>
            <person name="Podicherti R."/>
            <person name="Tsui H.-C.T."/>
            <person name="Winkler M.E."/>
        </authorList>
    </citation>
    <scope>NUCLEOTIDE SEQUENCE</scope>
</reference>
<dbReference type="Pfam" id="PF13229">
    <property type="entry name" value="Beta_helix"/>
    <property type="match status" value="1"/>
</dbReference>
<dbReference type="EMBL" id="UINC01157046">
    <property type="protein sequence ID" value="SVD53819.1"/>
    <property type="molecule type" value="Genomic_DNA"/>
</dbReference>
<feature type="non-terminal residue" evidence="3">
    <location>
        <position position="280"/>
    </location>
</feature>
<proteinExistence type="predicted"/>
<sequence length="280" mass="29521">SKYISIIGEDPSNTIIDGSLGGINEPTVYLDGDFEGQIVLFDKITVTGGDGGFRVEGSTNGTFKVTNCIIDDNDEHGWGNGATAIGVFSDNSVHLVNTIISGHETGSSPLIHMGSNGGGELLIDRCIVTDNLNSHILSIAGNTGNAAITMTNSVIWENDSELINVDGSFNHVEIEYNNIDTSLASYLVDTDTLVWGPGNLNVDPMFVDTAKGNYHLLASSQLINAGHPDSTDSDDSRADIGTYPYLNSYSGPTWYVETEGNDSTGTGASDSPFGSIQSAV</sequence>
<dbReference type="InterPro" id="IPR011050">
    <property type="entry name" value="Pectin_lyase_fold/virulence"/>
</dbReference>
<dbReference type="SUPFAM" id="SSF51126">
    <property type="entry name" value="Pectin lyase-like"/>
    <property type="match status" value="1"/>
</dbReference>
<accession>A0A382W4Z8</accession>
<dbReference type="AlphaFoldDB" id="A0A382W4Z8"/>
<feature type="domain" description="Right handed beta helix" evidence="2">
    <location>
        <begin position="35"/>
        <end position="179"/>
    </location>
</feature>
<dbReference type="InterPro" id="IPR039448">
    <property type="entry name" value="Beta_helix"/>
</dbReference>
<evidence type="ECO:0000256" key="1">
    <source>
        <dbReference type="SAM" id="MobiDB-lite"/>
    </source>
</evidence>